<dbReference type="STRING" id="1314777.A0A164TWH3"/>
<name>A0A164TWH3_9AGAM</name>
<sequence>MDDSIVHARKAQQEIVKVSVNNEKEREVLRTNFHLPPAPPIFYGRDEIVQIVISQLVPSQDEKQAGHTAILGTGGIGKTSVALSVIHSPAIQAHFQEHRYFIACDSLMDPDGIITALATAFNISASGNLSSRQKSVLSQLGRYVGFVGRPILIFLDNFETPWEPPSTRGQVEEILSNLAGTPNVTILLTMRGAERPYGVPWSRPFLPPVSTLDNDSARKLFLMMSDVPEDDPTLFELLDALDNLPLALLKRWKMERTAMLNRGDENRLTNLDVSIQVSLSSERLQISPITLSLLQILSMLPDGAHTSELVAMSINHQDVPGAITILRQVALVQESGSTGRIRMLSPVREHLRSYYP</sequence>
<dbReference type="InterPro" id="IPR027417">
    <property type="entry name" value="P-loop_NTPase"/>
</dbReference>
<dbReference type="PANTHER" id="PTHR47691">
    <property type="entry name" value="REGULATOR-RELATED"/>
    <property type="match status" value="1"/>
</dbReference>
<dbReference type="OrthoDB" id="431454at2759"/>
<keyword evidence="2" id="KW-1185">Reference proteome</keyword>
<reference evidence="1 2" key="1">
    <citation type="journal article" date="2016" name="Mol. Biol. Evol.">
        <title>Comparative Genomics of Early-Diverging Mushroom-Forming Fungi Provides Insights into the Origins of Lignocellulose Decay Capabilities.</title>
        <authorList>
            <person name="Nagy L.G."/>
            <person name="Riley R."/>
            <person name="Tritt A."/>
            <person name="Adam C."/>
            <person name="Daum C."/>
            <person name="Floudas D."/>
            <person name="Sun H."/>
            <person name="Yadav J.S."/>
            <person name="Pangilinan J."/>
            <person name="Larsson K.H."/>
            <person name="Matsuura K."/>
            <person name="Barry K."/>
            <person name="Labutti K."/>
            <person name="Kuo R."/>
            <person name="Ohm R.A."/>
            <person name="Bhattacharya S.S."/>
            <person name="Shirouzu T."/>
            <person name="Yoshinaga Y."/>
            <person name="Martin F.M."/>
            <person name="Grigoriev I.V."/>
            <person name="Hibbett D.S."/>
        </authorList>
    </citation>
    <scope>NUCLEOTIDE SEQUENCE [LARGE SCALE GENOMIC DNA]</scope>
    <source>
        <strain evidence="1 2">HHB9708</strain>
    </source>
</reference>
<proteinExistence type="predicted"/>
<feature type="non-terminal residue" evidence="1">
    <location>
        <position position="356"/>
    </location>
</feature>
<dbReference type="PANTHER" id="PTHR47691:SF3">
    <property type="entry name" value="HTH-TYPE TRANSCRIPTIONAL REGULATOR RV0890C-RELATED"/>
    <property type="match status" value="1"/>
</dbReference>
<accession>A0A164TWH3</accession>
<dbReference type="Proteomes" id="UP000076722">
    <property type="component" value="Unassembled WGS sequence"/>
</dbReference>
<dbReference type="Gene3D" id="3.40.50.300">
    <property type="entry name" value="P-loop containing nucleotide triphosphate hydrolases"/>
    <property type="match status" value="1"/>
</dbReference>
<dbReference type="AlphaFoldDB" id="A0A164TWH3"/>
<dbReference type="EMBL" id="KV419409">
    <property type="protein sequence ID" value="KZS92696.1"/>
    <property type="molecule type" value="Genomic_DNA"/>
</dbReference>
<evidence type="ECO:0000313" key="2">
    <source>
        <dbReference type="Proteomes" id="UP000076722"/>
    </source>
</evidence>
<protein>
    <submittedName>
        <fullName evidence="1">Uncharacterized protein</fullName>
    </submittedName>
</protein>
<evidence type="ECO:0000313" key="1">
    <source>
        <dbReference type="EMBL" id="KZS92696.1"/>
    </source>
</evidence>
<dbReference type="SUPFAM" id="SSF52540">
    <property type="entry name" value="P-loop containing nucleoside triphosphate hydrolases"/>
    <property type="match status" value="1"/>
</dbReference>
<gene>
    <name evidence="1" type="ORF">SISNIDRAFT_509728</name>
</gene>
<organism evidence="1 2">
    <name type="scientific">Sistotremastrum niveocremeum HHB9708</name>
    <dbReference type="NCBI Taxonomy" id="1314777"/>
    <lineage>
        <taxon>Eukaryota</taxon>
        <taxon>Fungi</taxon>
        <taxon>Dikarya</taxon>
        <taxon>Basidiomycota</taxon>
        <taxon>Agaricomycotina</taxon>
        <taxon>Agaricomycetes</taxon>
        <taxon>Sistotremastrales</taxon>
        <taxon>Sistotremastraceae</taxon>
        <taxon>Sertulicium</taxon>
        <taxon>Sertulicium niveocremeum</taxon>
    </lineage>
</organism>